<proteinExistence type="predicted"/>
<dbReference type="RefSeq" id="WP_063608067.1">
    <property type="nucleotide sequence ID" value="NZ_KK073891.1"/>
</dbReference>
<dbReference type="InterPro" id="IPR001647">
    <property type="entry name" value="HTH_TetR"/>
</dbReference>
<dbReference type="STRING" id="69279.BG36_07515"/>
<dbReference type="EMBL" id="SNZF01000010">
    <property type="protein sequence ID" value="TDR35286.1"/>
    <property type="molecule type" value="Genomic_DNA"/>
</dbReference>
<dbReference type="Pfam" id="PF00440">
    <property type="entry name" value="TetR_N"/>
    <property type="match status" value="1"/>
</dbReference>
<dbReference type="SUPFAM" id="SSF46689">
    <property type="entry name" value="Homeodomain-like"/>
    <property type="match status" value="1"/>
</dbReference>
<dbReference type="InterPro" id="IPR041678">
    <property type="entry name" value="TetR_C_16"/>
</dbReference>
<dbReference type="GO" id="GO:0000976">
    <property type="term" value="F:transcription cis-regulatory region binding"/>
    <property type="evidence" value="ECO:0007669"/>
    <property type="project" value="TreeGrafter"/>
</dbReference>
<dbReference type="Pfam" id="PF17920">
    <property type="entry name" value="TetR_C_16"/>
    <property type="match status" value="1"/>
</dbReference>
<feature type="compositionally biased region" description="Basic and acidic residues" evidence="5">
    <location>
        <begin position="219"/>
        <end position="239"/>
    </location>
</feature>
<dbReference type="SUPFAM" id="SSF48498">
    <property type="entry name" value="Tetracyclin repressor-like, C-terminal domain"/>
    <property type="match status" value="1"/>
</dbReference>
<feature type="region of interest" description="Disordered" evidence="5">
    <location>
        <begin position="196"/>
        <end position="239"/>
    </location>
</feature>
<evidence type="ECO:0000256" key="3">
    <source>
        <dbReference type="ARBA" id="ARBA00023163"/>
    </source>
</evidence>
<organism evidence="7 9">
    <name type="scientific">Aquamicrobium defluvii</name>
    <dbReference type="NCBI Taxonomy" id="69279"/>
    <lineage>
        <taxon>Bacteria</taxon>
        <taxon>Pseudomonadati</taxon>
        <taxon>Pseudomonadota</taxon>
        <taxon>Alphaproteobacteria</taxon>
        <taxon>Hyphomicrobiales</taxon>
        <taxon>Phyllobacteriaceae</taxon>
        <taxon>Aquamicrobium</taxon>
    </lineage>
</organism>
<dbReference type="InterPro" id="IPR009057">
    <property type="entry name" value="Homeodomain-like_sf"/>
</dbReference>
<protein>
    <submittedName>
        <fullName evidence="7">TetR family transcriptional regulator</fullName>
    </submittedName>
</protein>
<evidence type="ECO:0000259" key="6">
    <source>
        <dbReference type="PROSITE" id="PS50977"/>
    </source>
</evidence>
<dbReference type="GO" id="GO:0003700">
    <property type="term" value="F:DNA-binding transcription factor activity"/>
    <property type="evidence" value="ECO:0007669"/>
    <property type="project" value="TreeGrafter"/>
</dbReference>
<dbReference type="InterPro" id="IPR050109">
    <property type="entry name" value="HTH-type_TetR-like_transc_reg"/>
</dbReference>
<accession>A0A011UHW6</accession>
<dbReference type="InterPro" id="IPR036271">
    <property type="entry name" value="Tet_transcr_reg_TetR-rel_C_sf"/>
</dbReference>
<feature type="DNA-binding region" description="H-T-H motif" evidence="4">
    <location>
        <begin position="41"/>
        <end position="60"/>
    </location>
</feature>
<evidence type="ECO:0000313" key="7">
    <source>
        <dbReference type="EMBL" id="EXL05438.1"/>
    </source>
</evidence>
<evidence type="ECO:0000256" key="4">
    <source>
        <dbReference type="PROSITE-ProRule" id="PRU00335"/>
    </source>
</evidence>
<dbReference type="PANTHER" id="PTHR30055">
    <property type="entry name" value="HTH-TYPE TRANSCRIPTIONAL REGULATOR RUTR"/>
    <property type="match status" value="1"/>
</dbReference>
<dbReference type="Proteomes" id="UP000019849">
    <property type="component" value="Unassembled WGS sequence"/>
</dbReference>
<dbReference type="PANTHER" id="PTHR30055:SF234">
    <property type="entry name" value="HTH-TYPE TRANSCRIPTIONAL REGULATOR BETI"/>
    <property type="match status" value="1"/>
</dbReference>
<evidence type="ECO:0000256" key="2">
    <source>
        <dbReference type="ARBA" id="ARBA00023125"/>
    </source>
</evidence>
<dbReference type="OrthoDB" id="2356263at2"/>
<keyword evidence="2 4" id="KW-0238">DNA-binding</keyword>
<keyword evidence="3" id="KW-0804">Transcription</keyword>
<dbReference type="eggNOG" id="COG1309">
    <property type="taxonomic scope" value="Bacteria"/>
</dbReference>
<feature type="region of interest" description="Disordered" evidence="5">
    <location>
        <begin position="1"/>
        <end position="20"/>
    </location>
</feature>
<dbReference type="EMBL" id="JENY01000019">
    <property type="protein sequence ID" value="EXL05438.1"/>
    <property type="molecule type" value="Genomic_DNA"/>
</dbReference>
<dbReference type="PATRIC" id="fig|69279.3.peg.2891"/>
<dbReference type="HOGENOM" id="CLU_069356_10_1_5"/>
<evidence type="ECO:0000313" key="10">
    <source>
        <dbReference type="Proteomes" id="UP000294958"/>
    </source>
</evidence>
<evidence type="ECO:0000256" key="5">
    <source>
        <dbReference type="SAM" id="MobiDB-lite"/>
    </source>
</evidence>
<evidence type="ECO:0000256" key="1">
    <source>
        <dbReference type="ARBA" id="ARBA00023015"/>
    </source>
</evidence>
<reference evidence="8 10" key="2">
    <citation type="submission" date="2019-03" db="EMBL/GenBank/DDBJ databases">
        <title>Genomic Encyclopedia of Type Strains, Phase IV (KMG-IV): sequencing the most valuable type-strain genomes for metagenomic binning, comparative biology and taxonomic classification.</title>
        <authorList>
            <person name="Goeker M."/>
        </authorList>
    </citation>
    <scope>NUCLEOTIDE SEQUENCE [LARGE SCALE GENOMIC DNA]</scope>
    <source>
        <strain evidence="8 10">DSM 11603</strain>
    </source>
</reference>
<dbReference type="Proteomes" id="UP000294958">
    <property type="component" value="Unassembled WGS sequence"/>
</dbReference>
<reference evidence="7 9" key="1">
    <citation type="submission" date="2014-02" db="EMBL/GenBank/DDBJ databases">
        <title>Aquamicrobium defluvii Genome sequencing.</title>
        <authorList>
            <person name="Wang X."/>
        </authorList>
    </citation>
    <scope>NUCLEOTIDE SEQUENCE [LARGE SCALE GENOMIC DNA]</scope>
    <source>
        <strain evidence="7 9">W13Z1</strain>
    </source>
</reference>
<feature type="domain" description="HTH tetR-type" evidence="6">
    <location>
        <begin position="18"/>
        <end position="78"/>
    </location>
</feature>
<comment type="caution">
    <text evidence="7">The sequence shown here is derived from an EMBL/GenBank/DDBJ whole genome shotgun (WGS) entry which is preliminary data.</text>
</comment>
<dbReference type="PROSITE" id="PS50977">
    <property type="entry name" value="HTH_TETR_2"/>
    <property type="match status" value="1"/>
</dbReference>
<evidence type="ECO:0000313" key="9">
    <source>
        <dbReference type="Proteomes" id="UP000019849"/>
    </source>
</evidence>
<evidence type="ECO:0000313" key="8">
    <source>
        <dbReference type="EMBL" id="TDR35286.1"/>
    </source>
</evidence>
<keyword evidence="10" id="KW-1185">Reference proteome</keyword>
<sequence>MTGPQAITAESPAPGSGDTTRDRILKAAMARFSTQSYSTTSLRDLASDVGVDVAYVHRCFGSKRNLFRASIRAAMRPDWMFAGDGHALALTLARQMLGEAPRSEIRMLDIVFRSFSSPDASQVLREVLMEDFISPLIAAHPHVTERQAALVAAFAAGVSILHDVIGSEPLLEGGDGEAERLVVQALGQLLGNGRLAEPSSPLWKGESSECSNVSQDPHPGQKPDATPENRQKCRYAADD</sequence>
<dbReference type="AlphaFoldDB" id="A0A011UHW6"/>
<keyword evidence="1" id="KW-0805">Transcription regulation</keyword>
<gene>
    <name evidence="7" type="ORF">BG36_07515</name>
    <name evidence="8" type="ORF">DES43_11092</name>
</gene>
<dbReference type="Gene3D" id="1.10.357.10">
    <property type="entry name" value="Tetracycline Repressor, domain 2"/>
    <property type="match status" value="1"/>
</dbReference>
<name>A0A011UHW6_9HYPH</name>